<accession>X7E821</accession>
<dbReference type="InterPro" id="IPR006119">
    <property type="entry name" value="Resolv_N"/>
</dbReference>
<dbReference type="SMART" id="SM00857">
    <property type="entry name" value="Resolvase"/>
    <property type="match status" value="1"/>
</dbReference>
<evidence type="ECO:0000313" key="5">
    <source>
        <dbReference type="Proteomes" id="UP000022447"/>
    </source>
</evidence>
<dbReference type="Pfam" id="PF00239">
    <property type="entry name" value="Resolvase"/>
    <property type="match status" value="1"/>
</dbReference>
<dbReference type="PANTHER" id="PTHR30461:SF23">
    <property type="entry name" value="DNA RECOMBINASE-RELATED"/>
    <property type="match status" value="1"/>
</dbReference>
<dbReference type="eggNOG" id="COG1961">
    <property type="taxonomic scope" value="Bacteria"/>
</dbReference>
<sequence>MTSSLEAPRRVALYARYSTDLQNPMSVEDQFRQAERYARQQGWTIVERFSDSAVSGTAGRTRPDFTRLKDALHQGTFDIVLAESLDRISRDQEHLAGFYKAAKTARVEVHTVGRGKVDALTLGLSSMMSAMFLEELSDKVRRGIEGKVLKGLSGGGRIYGYRPGTDERGAPVKGTLAIDEIEAAVVRSIFRDYAAGVSPIKIASRLNDEGIPSPSVGSKRKSSGHWKQNTINGNAARGTGILNNELYVGRRIWNRLSYTKHHQTEKKRSTLNPESEWHIVEVPELRIVDQDLWDAVKARQAAQTKRRSKVPTTDRNRLSSGQTLRRRKYLLSGLLHCERCKGRMTVAGSGKYKTYYCADAKEKGSSVCTGFRGLRESVALPLVLSALRADLMKPEAYARFRDRVHHQLKAEQGTAEDTLRLHDARVRQLAVEQRNLVALAKQGLGSESLVAELQKIDADLTRLAASRDEIVPPDIELPEGLPELYQEMVGNLAASLSEESVVGRAADELHELIDRIDVDWDEEAKAHRLTIEGNLLEMLRKSAPEDLGAVRGSAIFAEVGCGSLTPPKSFNYFGRPGCSFAVARAAICEDPRSGGAYGVIWRLPEEDQGLQETCGNGARKTRTPYRSFICSALSPARHAFPGKRGCVERSFSSETEAYSVRSRRNVPAAASSTSSSQASSSSAMTARRLRALSS</sequence>
<dbReference type="PANTHER" id="PTHR30461">
    <property type="entry name" value="DNA-INVERTASE FROM LAMBDOID PROPHAGE"/>
    <property type="match status" value="1"/>
</dbReference>
<dbReference type="InterPro" id="IPR036162">
    <property type="entry name" value="Resolvase-like_N_sf"/>
</dbReference>
<dbReference type="Gene3D" id="3.90.1750.20">
    <property type="entry name" value="Putative Large Serine Recombinase, Chain B, Domain 2"/>
    <property type="match status" value="1"/>
</dbReference>
<feature type="domain" description="Recombinase" evidence="3">
    <location>
        <begin position="158"/>
        <end position="306"/>
    </location>
</feature>
<dbReference type="PROSITE" id="PS51737">
    <property type="entry name" value="RECOMBINASE_DNA_BIND"/>
    <property type="match status" value="1"/>
</dbReference>
<dbReference type="GO" id="GO:0000150">
    <property type="term" value="F:DNA strand exchange activity"/>
    <property type="evidence" value="ECO:0007669"/>
    <property type="project" value="InterPro"/>
</dbReference>
<evidence type="ECO:0000259" key="3">
    <source>
        <dbReference type="PROSITE" id="PS51737"/>
    </source>
</evidence>
<feature type="domain" description="Resolvase/invertase-type recombinase catalytic" evidence="2">
    <location>
        <begin position="10"/>
        <end position="163"/>
    </location>
</feature>
<dbReference type="OrthoDB" id="7277848at2"/>
<feature type="region of interest" description="Disordered" evidence="1">
    <location>
        <begin position="208"/>
        <end position="233"/>
    </location>
</feature>
<dbReference type="InterPro" id="IPR050639">
    <property type="entry name" value="SSR_resolvase"/>
</dbReference>
<feature type="region of interest" description="Disordered" evidence="1">
    <location>
        <begin position="302"/>
        <end position="322"/>
    </location>
</feature>
<keyword evidence="5" id="KW-1185">Reference proteome</keyword>
<evidence type="ECO:0000256" key="1">
    <source>
        <dbReference type="SAM" id="MobiDB-lite"/>
    </source>
</evidence>
<organism evidence="4 5">
    <name type="scientific">Roseivivax halodurans JCM 10272</name>
    <dbReference type="NCBI Taxonomy" id="1449350"/>
    <lineage>
        <taxon>Bacteria</taxon>
        <taxon>Pseudomonadati</taxon>
        <taxon>Pseudomonadota</taxon>
        <taxon>Alphaproteobacteria</taxon>
        <taxon>Rhodobacterales</taxon>
        <taxon>Roseobacteraceae</taxon>
        <taxon>Roseivivax</taxon>
    </lineage>
</organism>
<evidence type="ECO:0000259" key="2">
    <source>
        <dbReference type="PROSITE" id="PS51736"/>
    </source>
</evidence>
<proteinExistence type="predicted"/>
<dbReference type="PROSITE" id="PS51736">
    <property type="entry name" value="RECOMBINASES_3"/>
    <property type="match status" value="1"/>
</dbReference>
<dbReference type="STRING" id="1449350.OCH239_18820"/>
<dbReference type="RefSeq" id="WP_084782740.1">
    <property type="nucleotide sequence ID" value="NZ_JALZ01000065.1"/>
</dbReference>
<dbReference type="Proteomes" id="UP000022447">
    <property type="component" value="Unassembled WGS sequence"/>
</dbReference>
<comment type="caution">
    <text evidence="4">The sequence shown here is derived from an EMBL/GenBank/DDBJ whole genome shotgun (WGS) entry which is preliminary data.</text>
</comment>
<dbReference type="Pfam" id="PF07508">
    <property type="entry name" value="Recombinase"/>
    <property type="match status" value="1"/>
</dbReference>
<gene>
    <name evidence="4" type="ORF">OCH239_18820</name>
</gene>
<dbReference type="CDD" id="cd00338">
    <property type="entry name" value="Ser_Recombinase"/>
    <property type="match status" value="1"/>
</dbReference>
<dbReference type="GO" id="GO:0003677">
    <property type="term" value="F:DNA binding"/>
    <property type="evidence" value="ECO:0007669"/>
    <property type="project" value="InterPro"/>
</dbReference>
<dbReference type="EMBL" id="JALZ01000065">
    <property type="protein sequence ID" value="ETX11975.1"/>
    <property type="molecule type" value="Genomic_DNA"/>
</dbReference>
<dbReference type="AlphaFoldDB" id="X7E821"/>
<dbReference type="PATRIC" id="fig|1449350.3.peg.4132"/>
<dbReference type="InterPro" id="IPR025827">
    <property type="entry name" value="Zn_ribbon_recom_dom"/>
</dbReference>
<dbReference type="SUPFAM" id="SSF53041">
    <property type="entry name" value="Resolvase-like"/>
    <property type="match status" value="1"/>
</dbReference>
<dbReference type="Pfam" id="PF13408">
    <property type="entry name" value="Zn_ribbon_recom"/>
    <property type="match status" value="1"/>
</dbReference>
<dbReference type="InterPro" id="IPR011109">
    <property type="entry name" value="DNA_bind_recombinase_dom"/>
</dbReference>
<dbReference type="Gene3D" id="3.40.50.1390">
    <property type="entry name" value="Resolvase, N-terminal catalytic domain"/>
    <property type="match status" value="1"/>
</dbReference>
<protein>
    <submittedName>
        <fullName evidence="4">Resolvase</fullName>
    </submittedName>
</protein>
<dbReference type="InterPro" id="IPR038109">
    <property type="entry name" value="DNA_bind_recomb_sf"/>
</dbReference>
<feature type="compositionally biased region" description="Low complexity" evidence="1">
    <location>
        <begin position="668"/>
        <end position="686"/>
    </location>
</feature>
<feature type="region of interest" description="Disordered" evidence="1">
    <location>
        <begin position="662"/>
        <end position="694"/>
    </location>
</feature>
<name>X7E821_9RHOB</name>
<evidence type="ECO:0000313" key="4">
    <source>
        <dbReference type="EMBL" id="ETX11975.1"/>
    </source>
</evidence>
<reference evidence="4 5" key="1">
    <citation type="submission" date="2014-01" db="EMBL/GenBank/DDBJ databases">
        <title>Roseivivax halodurans JCM 10272 Genome Sequencing.</title>
        <authorList>
            <person name="Lai Q."/>
            <person name="Li G."/>
            <person name="Shao Z."/>
        </authorList>
    </citation>
    <scope>NUCLEOTIDE SEQUENCE [LARGE SCALE GENOMIC DNA]</scope>
    <source>
        <strain evidence="4 5">JCM 10272</strain>
    </source>
</reference>